<name>A0A2U8UPQ2_9CAUD</name>
<keyword evidence="2" id="KW-1185">Reference proteome</keyword>
<evidence type="ECO:0000313" key="2">
    <source>
        <dbReference type="Proteomes" id="UP000246726"/>
    </source>
</evidence>
<proteinExistence type="predicted"/>
<dbReference type="RefSeq" id="YP_009801938.1">
    <property type="nucleotide sequence ID" value="NC_047976.1"/>
</dbReference>
<protein>
    <submittedName>
        <fullName evidence="1">Uncharacterized protein</fullName>
    </submittedName>
</protein>
<reference evidence="1 2" key="1">
    <citation type="submission" date="2018-04" db="EMBL/GenBank/DDBJ databases">
        <authorList>
            <person name="Paschalis M.I."/>
            <person name="Cheong D.K."/>
            <person name="Petit-Frere T."/>
            <person name="Stoner K.N."/>
            <person name="Veracka M."/>
            <person name="Ewers R.M."/>
            <person name="Maciver D.B."/>
            <person name="Santiago X."/>
            <person name="Nichols C.D."/>
            <person name="Scaff D.S."/>
            <person name="Osorio S.M."/>
            <person name="Mercado F.J."/>
            <person name="Tamondong K.G."/>
            <person name="Lee J."/>
            <person name="Nicholson R.L."/>
            <person name="Antonucci M.K."/>
            <person name="Anger G.K."/>
            <person name="Washington J.M."/>
            <person name="Garlena R.A."/>
            <person name="Russell D.A."/>
            <person name="Pope W.H."/>
            <person name="Jacobs-Sera D."/>
            <person name="Hendrix R.W."/>
            <person name="Hatfull G.F."/>
        </authorList>
    </citation>
    <scope>NUCLEOTIDE SEQUENCE [LARGE SCALE GENOMIC DNA]</scope>
</reference>
<dbReference type="EMBL" id="MH155873">
    <property type="protein sequence ID" value="AWN05583.1"/>
    <property type="molecule type" value="Genomic_DNA"/>
</dbReference>
<dbReference type="Proteomes" id="UP000246726">
    <property type="component" value="Segment"/>
</dbReference>
<accession>A0A2U8UPQ2</accession>
<organism evidence="1 2">
    <name type="scientific">Microbacterium phage Paschalis</name>
    <dbReference type="NCBI Taxonomy" id="2992928"/>
    <lineage>
        <taxon>Viruses</taxon>
        <taxon>Duplodnaviria</taxon>
        <taxon>Heunggongvirae</taxon>
        <taxon>Uroviricota</taxon>
        <taxon>Caudoviricetes</taxon>
        <taxon>Hodgkinviridae</taxon>
        <taxon>Quhwahvirus</taxon>
        <taxon>Quhwahvirus paschalis</taxon>
    </lineage>
</organism>
<evidence type="ECO:0000313" key="1">
    <source>
        <dbReference type="EMBL" id="AWN05583.1"/>
    </source>
</evidence>
<dbReference type="GeneID" id="54992465"/>
<gene>
    <name evidence="1" type="primary">90</name>
    <name evidence="1" type="ORF">SEA_PASCHALIS_90</name>
</gene>
<sequence>MSAKRCGASIEGPKVGYHVVAWRKHCRNLTNHESGRCHLHRSSWERTNRG</sequence>